<dbReference type="Gene3D" id="3.40.50.10910">
    <property type="entry name" value="Amidohydrolase"/>
    <property type="match status" value="1"/>
</dbReference>
<keyword evidence="3" id="KW-1185">Reference proteome</keyword>
<accession>A0A512B1T0</accession>
<dbReference type="Pfam" id="PF01979">
    <property type="entry name" value="Amidohydro_1"/>
    <property type="match status" value="1"/>
</dbReference>
<name>A0A512B1T0_9BACT</name>
<dbReference type="Gene3D" id="2.30.40.10">
    <property type="entry name" value="Urease, subunit C, domain 1"/>
    <property type="match status" value="1"/>
</dbReference>
<dbReference type="RefSeq" id="WP_146900900.1">
    <property type="nucleotide sequence ID" value="NZ_BJYS01000028.1"/>
</dbReference>
<dbReference type="InterPro" id="IPR011059">
    <property type="entry name" value="Metal-dep_hydrolase_composite"/>
</dbReference>
<evidence type="ECO:0000259" key="1">
    <source>
        <dbReference type="Pfam" id="PF01979"/>
    </source>
</evidence>
<dbReference type="InterPro" id="IPR006680">
    <property type="entry name" value="Amidohydro-rel"/>
</dbReference>
<dbReference type="SUPFAM" id="SSF51556">
    <property type="entry name" value="Metallo-dependent hydrolases"/>
    <property type="match status" value="1"/>
</dbReference>
<dbReference type="PANTHER" id="PTHR43135:SF3">
    <property type="entry name" value="ALPHA-D-RIBOSE 1-METHYLPHOSPHONATE 5-TRIPHOSPHATE DIPHOSPHATASE"/>
    <property type="match status" value="1"/>
</dbReference>
<dbReference type="PANTHER" id="PTHR43135">
    <property type="entry name" value="ALPHA-D-RIBOSE 1-METHYLPHOSPHONATE 5-TRIPHOSPHATE DIPHOSPHATASE"/>
    <property type="match status" value="1"/>
</dbReference>
<dbReference type="OrthoDB" id="9797498at2"/>
<dbReference type="EMBL" id="BJYS01000028">
    <property type="protein sequence ID" value="GEO05910.1"/>
    <property type="molecule type" value="Genomic_DNA"/>
</dbReference>
<sequence>MRYCWILIFCLIQLQVNGQGTATVKQGEVVFRNVNVIPMDRERVLANQTVVVKDGKITYVGEAKNAKYGKAATLVEAKGKYLIPGLAEMHAHVPPIDNLEPMKEVLMLFAANGITTIRGMLGHPRHLELRSKINSGEILGPHFYTTGPSFSGQSVKTPEQAATMVRQQKAAGYNYLKLHPGLTLETFDAMASTAKEVNIPFVGHVSFDVGIWRAINAGYSSIDHLDGFIEGLVPGIDSMKQEQVGLFGMFVADKADTTRIPKLMQGLKAKNIWVVPTQALAERWFSPIPVEQFSKAPEMVYMAPEVRRNWANSKKNLQANPQYNAAKMKDYIQLRRKLILACQQNGVGLLLGCDAPQIFNVPGFSTHQELKYLVDAGLTPFQALQTGTVNVAKYLNQTENTGTIKVGAVSDLILLAGNPLQDITQTRRIEGVMLGNRWLPKTYLQQQLQKLKKQ</sequence>
<dbReference type="InterPro" id="IPR051781">
    <property type="entry name" value="Metallo-dep_Hydrolase"/>
</dbReference>
<feature type="domain" description="Amidohydrolase-related" evidence="1">
    <location>
        <begin position="81"/>
        <end position="434"/>
    </location>
</feature>
<reference evidence="2 3" key="1">
    <citation type="submission" date="2019-07" db="EMBL/GenBank/DDBJ databases">
        <title>Whole genome shotgun sequence of Adhaeribacter aerolatus NBRC 106133.</title>
        <authorList>
            <person name="Hosoyama A."/>
            <person name="Uohara A."/>
            <person name="Ohji S."/>
            <person name="Ichikawa N."/>
        </authorList>
    </citation>
    <scope>NUCLEOTIDE SEQUENCE [LARGE SCALE GENOMIC DNA]</scope>
    <source>
        <strain evidence="2 3">NBRC 106133</strain>
    </source>
</reference>
<dbReference type="GO" id="GO:0016810">
    <property type="term" value="F:hydrolase activity, acting on carbon-nitrogen (but not peptide) bonds"/>
    <property type="evidence" value="ECO:0007669"/>
    <property type="project" value="InterPro"/>
</dbReference>
<dbReference type="SUPFAM" id="SSF51338">
    <property type="entry name" value="Composite domain of metallo-dependent hydrolases"/>
    <property type="match status" value="1"/>
</dbReference>
<dbReference type="Gene3D" id="3.30.110.90">
    <property type="entry name" value="Amidohydrolase"/>
    <property type="match status" value="1"/>
</dbReference>
<dbReference type="Proteomes" id="UP000321532">
    <property type="component" value="Unassembled WGS sequence"/>
</dbReference>
<proteinExistence type="predicted"/>
<keyword evidence="2" id="KW-0378">Hydrolase</keyword>
<dbReference type="Gene3D" id="1.20.58.520">
    <property type="entry name" value="Amidohydrolase"/>
    <property type="match status" value="1"/>
</dbReference>
<organism evidence="2 3">
    <name type="scientific">Adhaeribacter aerolatus</name>
    <dbReference type="NCBI Taxonomy" id="670289"/>
    <lineage>
        <taxon>Bacteria</taxon>
        <taxon>Pseudomonadati</taxon>
        <taxon>Bacteroidota</taxon>
        <taxon>Cytophagia</taxon>
        <taxon>Cytophagales</taxon>
        <taxon>Hymenobacteraceae</taxon>
        <taxon>Adhaeribacter</taxon>
    </lineage>
</organism>
<evidence type="ECO:0000313" key="2">
    <source>
        <dbReference type="EMBL" id="GEO05910.1"/>
    </source>
</evidence>
<dbReference type="InterPro" id="IPR032466">
    <property type="entry name" value="Metal_Hydrolase"/>
</dbReference>
<gene>
    <name evidence="2" type="ORF">AAE02nite_35740</name>
</gene>
<comment type="caution">
    <text evidence="2">The sequence shown here is derived from an EMBL/GenBank/DDBJ whole genome shotgun (WGS) entry which is preliminary data.</text>
</comment>
<protein>
    <submittedName>
        <fullName evidence="2">Amidohydrolase</fullName>
    </submittedName>
</protein>
<dbReference type="AlphaFoldDB" id="A0A512B1T0"/>
<evidence type="ECO:0000313" key="3">
    <source>
        <dbReference type="Proteomes" id="UP000321532"/>
    </source>
</evidence>